<proteinExistence type="predicted"/>
<protein>
    <submittedName>
        <fullName evidence="3">Uncharacterized protein</fullName>
    </submittedName>
</protein>
<evidence type="ECO:0000256" key="2">
    <source>
        <dbReference type="SAM" id="Phobius"/>
    </source>
</evidence>
<keyword evidence="2" id="KW-1133">Transmembrane helix</keyword>
<keyword evidence="2" id="KW-0472">Membrane</keyword>
<organism evidence="3">
    <name type="scientific">marine metagenome</name>
    <dbReference type="NCBI Taxonomy" id="408172"/>
    <lineage>
        <taxon>unclassified sequences</taxon>
        <taxon>metagenomes</taxon>
        <taxon>ecological metagenomes</taxon>
    </lineage>
</organism>
<sequence length="101" mass="10841">MDNRGNQLKNIGNYVILGSIALVIVLDLGNRDGGTLIFLLLLIVGFLCVLAGEAVTSPFDMRDDTTVKDVGSFAMEQQDSSSAAEESGSFYREDEDSGGLY</sequence>
<keyword evidence="2" id="KW-0812">Transmembrane</keyword>
<reference evidence="3" key="1">
    <citation type="submission" date="2018-05" db="EMBL/GenBank/DDBJ databases">
        <authorList>
            <person name="Lanie J.A."/>
            <person name="Ng W.-L."/>
            <person name="Kazmierczak K.M."/>
            <person name="Andrzejewski T.M."/>
            <person name="Davidsen T.M."/>
            <person name="Wayne K.J."/>
            <person name="Tettelin H."/>
            <person name="Glass J.I."/>
            <person name="Rusch D."/>
            <person name="Podicherti R."/>
            <person name="Tsui H.-C.T."/>
            <person name="Winkler M.E."/>
        </authorList>
    </citation>
    <scope>NUCLEOTIDE SEQUENCE</scope>
</reference>
<name>A0A381X5T2_9ZZZZ</name>
<feature type="transmembrane region" description="Helical" evidence="2">
    <location>
        <begin position="12"/>
        <end position="29"/>
    </location>
</feature>
<feature type="transmembrane region" description="Helical" evidence="2">
    <location>
        <begin position="35"/>
        <end position="55"/>
    </location>
</feature>
<gene>
    <name evidence="3" type="ORF">METZ01_LOCUS112437</name>
</gene>
<dbReference type="EMBL" id="UINC01013865">
    <property type="protein sequence ID" value="SVA59583.1"/>
    <property type="molecule type" value="Genomic_DNA"/>
</dbReference>
<feature type="region of interest" description="Disordered" evidence="1">
    <location>
        <begin position="75"/>
        <end position="101"/>
    </location>
</feature>
<evidence type="ECO:0000256" key="1">
    <source>
        <dbReference type="SAM" id="MobiDB-lite"/>
    </source>
</evidence>
<evidence type="ECO:0000313" key="3">
    <source>
        <dbReference type="EMBL" id="SVA59583.1"/>
    </source>
</evidence>
<accession>A0A381X5T2</accession>
<feature type="compositionally biased region" description="Low complexity" evidence="1">
    <location>
        <begin position="80"/>
        <end position="89"/>
    </location>
</feature>
<dbReference type="AlphaFoldDB" id="A0A381X5T2"/>